<proteinExistence type="predicted"/>
<dbReference type="Proteomes" id="UP000596742">
    <property type="component" value="Unassembled WGS sequence"/>
</dbReference>
<name>A0A8B6DY54_MYTGA</name>
<gene>
    <name evidence="1" type="ORF">MGAL_10B071527</name>
</gene>
<evidence type="ECO:0000313" key="2">
    <source>
        <dbReference type="Proteomes" id="UP000596742"/>
    </source>
</evidence>
<reference evidence="1" key="1">
    <citation type="submission" date="2018-11" db="EMBL/GenBank/DDBJ databases">
        <authorList>
            <person name="Alioto T."/>
            <person name="Alioto T."/>
        </authorList>
    </citation>
    <scope>NUCLEOTIDE SEQUENCE</scope>
</reference>
<evidence type="ECO:0000313" key="1">
    <source>
        <dbReference type="EMBL" id="VDI26947.1"/>
    </source>
</evidence>
<dbReference type="EMBL" id="UYJE01004302">
    <property type="protein sequence ID" value="VDI26947.1"/>
    <property type="molecule type" value="Genomic_DNA"/>
</dbReference>
<feature type="non-terminal residue" evidence="1">
    <location>
        <position position="135"/>
    </location>
</feature>
<dbReference type="OrthoDB" id="6118957at2759"/>
<protein>
    <recommendedName>
        <fullName evidence="3">Reverse transcriptase domain-containing protein</fullName>
    </recommendedName>
</protein>
<comment type="caution">
    <text evidence="1">The sequence shown here is derived from an EMBL/GenBank/DDBJ whole genome shotgun (WGS) entry which is preliminary data.</text>
</comment>
<keyword evidence="2" id="KW-1185">Reference proteome</keyword>
<dbReference type="AlphaFoldDB" id="A0A8B6DY54"/>
<sequence>MEDPLFAPNEYLNRNITLDEINSIVMHAKSKPASGFEEIPYSVLKFPVMIETSLQLFQLILDTSLIPSIWRKAVICPILKDTSSDTRLSMNYRGVSLLSCISKLYSTFINKRITHYLENQDILADEQNGFRKIDL</sequence>
<evidence type="ECO:0008006" key="3">
    <source>
        <dbReference type="Google" id="ProtNLM"/>
    </source>
</evidence>
<accession>A0A8B6DY54</accession>
<organism evidence="1 2">
    <name type="scientific">Mytilus galloprovincialis</name>
    <name type="common">Mediterranean mussel</name>
    <dbReference type="NCBI Taxonomy" id="29158"/>
    <lineage>
        <taxon>Eukaryota</taxon>
        <taxon>Metazoa</taxon>
        <taxon>Spiralia</taxon>
        <taxon>Lophotrochozoa</taxon>
        <taxon>Mollusca</taxon>
        <taxon>Bivalvia</taxon>
        <taxon>Autobranchia</taxon>
        <taxon>Pteriomorphia</taxon>
        <taxon>Mytilida</taxon>
        <taxon>Mytiloidea</taxon>
        <taxon>Mytilidae</taxon>
        <taxon>Mytilinae</taxon>
        <taxon>Mytilus</taxon>
    </lineage>
</organism>
<dbReference type="PANTHER" id="PTHR19446">
    <property type="entry name" value="REVERSE TRANSCRIPTASES"/>
    <property type="match status" value="1"/>
</dbReference>